<proteinExistence type="predicted"/>
<evidence type="ECO:0000313" key="1">
    <source>
        <dbReference type="EMBL" id="CEJ89788.1"/>
    </source>
</evidence>
<dbReference type="Proteomes" id="UP000039046">
    <property type="component" value="Unassembled WGS sequence"/>
</dbReference>
<dbReference type="HOGENOM" id="CLU_1176122_0_0_1"/>
<name>A0A0A1THH5_9HYPO</name>
<keyword evidence="2" id="KW-1185">Reference proteome</keyword>
<protein>
    <submittedName>
        <fullName evidence="1">Uncharacterized protein</fullName>
    </submittedName>
</protein>
<dbReference type="EMBL" id="CDHN01000003">
    <property type="protein sequence ID" value="CEJ89788.1"/>
    <property type="molecule type" value="Genomic_DNA"/>
</dbReference>
<sequence>MPLSLSITPRSKKAEPFSIAKTTFYHDILHSLLQIIEARVLEIPNNSPYQLLNLRPPPPMDKTGCWCKRPSVPYRHTWKSCPNKVPRAITAETSILKPCSHKSTEEIGHLFCFQPFQAAGDYFAWFLQIPGPPPSPLSAQDMERLKTWLGDYYFNDRTSPVPEDALATKHLDLLSRCFVELRQPPPRSDRCGGWYDAERAHMMLDWEHKPLSECMDILLPLMEYAARERSRRFQGC</sequence>
<dbReference type="OrthoDB" id="2363873at2759"/>
<accession>A0A0A1THH5</accession>
<reference evidence="1 2" key="1">
    <citation type="journal article" date="2015" name="Genome Announc.">
        <title>Draft Genome Sequence and Gene Annotation of the Entomopathogenic Fungus Verticillium hemipterigenum.</title>
        <authorList>
            <person name="Horn F."/>
            <person name="Habel A."/>
            <person name="Scharf D.H."/>
            <person name="Dworschak J."/>
            <person name="Brakhage A.A."/>
            <person name="Guthke R."/>
            <person name="Hertweck C."/>
            <person name="Linde J."/>
        </authorList>
    </citation>
    <scope>NUCLEOTIDE SEQUENCE [LARGE SCALE GENOMIC DNA]</scope>
</reference>
<evidence type="ECO:0000313" key="2">
    <source>
        <dbReference type="Proteomes" id="UP000039046"/>
    </source>
</evidence>
<gene>
    <name evidence="1" type="ORF">VHEMI05614</name>
</gene>
<organism evidence="1 2">
    <name type="scientific">[Torrubiella] hemipterigena</name>
    <dbReference type="NCBI Taxonomy" id="1531966"/>
    <lineage>
        <taxon>Eukaryota</taxon>
        <taxon>Fungi</taxon>
        <taxon>Dikarya</taxon>
        <taxon>Ascomycota</taxon>
        <taxon>Pezizomycotina</taxon>
        <taxon>Sordariomycetes</taxon>
        <taxon>Hypocreomycetidae</taxon>
        <taxon>Hypocreales</taxon>
        <taxon>Clavicipitaceae</taxon>
        <taxon>Clavicipitaceae incertae sedis</taxon>
        <taxon>'Torrubiella' clade</taxon>
    </lineage>
</organism>
<dbReference type="AlphaFoldDB" id="A0A0A1THH5"/>